<accession>A0ABR7SW35</accession>
<dbReference type="SUPFAM" id="SSF47413">
    <property type="entry name" value="lambda repressor-like DNA-binding domains"/>
    <property type="match status" value="1"/>
</dbReference>
<dbReference type="Pfam" id="PF13560">
    <property type="entry name" value="HTH_31"/>
    <property type="match status" value="1"/>
</dbReference>
<sequence>MTFDPQELGRSRADLAQTLKDLRKRAGWTQTRLAQRCAMSQTKISNIESGKLTPTLVDVELILRALDAPAQLVSEIAALARLANTEWQDNWALMRRGLDKRQNDLAAFEQSSTVFRYFLPTMITGLLATPEYIRASLADVPEVQRRKTVAKKVERQEVLYDKSKRFTFILTEQAARWPLVSPEALSVQIQHLAALAQLTNVTIGVLPLVSREPVPAPLNVFSVYDERLATVEIQTGVMMFRDRRDVSAYLEEFSGYEARALFGADARAKLTEWADACR</sequence>
<dbReference type="Gene3D" id="1.10.260.40">
    <property type="entry name" value="lambda repressor-like DNA-binding domains"/>
    <property type="match status" value="1"/>
</dbReference>
<dbReference type="SMART" id="SM00530">
    <property type="entry name" value="HTH_XRE"/>
    <property type="match status" value="1"/>
</dbReference>
<keyword evidence="3" id="KW-1185">Reference proteome</keyword>
<name>A0ABR7SW35_9ACTN</name>
<dbReference type="RefSeq" id="WP_187819416.1">
    <property type="nucleotide sequence ID" value="NZ_JACTVJ010000031.1"/>
</dbReference>
<dbReference type="CDD" id="cd00093">
    <property type="entry name" value="HTH_XRE"/>
    <property type="match status" value="1"/>
</dbReference>
<evidence type="ECO:0000313" key="2">
    <source>
        <dbReference type="EMBL" id="MBC9718989.1"/>
    </source>
</evidence>
<evidence type="ECO:0000313" key="3">
    <source>
        <dbReference type="Proteomes" id="UP000642284"/>
    </source>
</evidence>
<dbReference type="InterPro" id="IPR010982">
    <property type="entry name" value="Lambda_DNA-bd_dom_sf"/>
</dbReference>
<proteinExistence type="predicted"/>
<dbReference type="EMBL" id="JACTVJ010000031">
    <property type="protein sequence ID" value="MBC9718989.1"/>
    <property type="molecule type" value="Genomic_DNA"/>
</dbReference>
<dbReference type="InterPro" id="IPR001387">
    <property type="entry name" value="Cro/C1-type_HTH"/>
</dbReference>
<evidence type="ECO:0000259" key="1">
    <source>
        <dbReference type="PROSITE" id="PS50943"/>
    </source>
</evidence>
<dbReference type="Pfam" id="PF19054">
    <property type="entry name" value="DUF5753"/>
    <property type="match status" value="1"/>
</dbReference>
<dbReference type="Proteomes" id="UP000642284">
    <property type="component" value="Unassembled WGS sequence"/>
</dbReference>
<reference evidence="2 3" key="1">
    <citation type="submission" date="2020-08" db="EMBL/GenBank/DDBJ databases">
        <title>Genemic of Streptomyces polyaspartic.</title>
        <authorList>
            <person name="Liu W."/>
        </authorList>
    </citation>
    <scope>NUCLEOTIDE SEQUENCE [LARGE SCALE GENOMIC DNA]</scope>
    <source>
        <strain evidence="2 3">TRM66268-LWL</strain>
    </source>
</reference>
<protein>
    <submittedName>
        <fullName evidence="2">Helix-turn-helix domain-containing protein</fullName>
    </submittedName>
</protein>
<dbReference type="InterPro" id="IPR043917">
    <property type="entry name" value="DUF5753"/>
</dbReference>
<feature type="domain" description="HTH cro/C1-type" evidence="1">
    <location>
        <begin position="19"/>
        <end position="73"/>
    </location>
</feature>
<gene>
    <name evidence="2" type="ORF">H9Y04_41330</name>
</gene>
<comment type="caution">
    <text evidence="2">The sequence shown here is derived from an EMBL/GenBank/DDBJ whole genome shotgun (WGS) entry which is preliminary data.</text>
</comment>
<dbReference type="PROSITE" id="PS50943">
    <property type="entry name" value="HTH_CROC1"/>
    <property type="match status" value="1"/>
</dbReference>
<organism evidence="2 3">
    <name type="scientific">Streptomyces polyasparticus</name>
    <dbReference type="NCBI Taxonomy" id="2767826"/>
    <lineage>
        <taxon>Bacteria</taxon>
        <taxon>Bacillati</taxon>
        <taxon>Actinomycetota</taxon>
        <taxon>Actinomycetes</taxon>
        <taxon>Kitasatosporales</taxon>
        <taxon>Streptomycetaceae</taxon>
        <taxon>Streptomyces</taxon>
    </lineage>
</organism>